<feature type="compositionally biased region" description="Basic and acidic residues" evidence="1">
    <location>
        <begin position="114"/>
        <end position="127"/>
    </location>
</feature>
<reference evidence="2" key="2">
    <citation type="submission" date="2015-07" db="EMBL/GenBank/DDBJ databases">
        <authorList>
            <person name="Noorani M."/>
        </authorList>
    </citation>
    <scope>NUCLEOTIDE SEQUENCE</scope>
    <source>
        <strain evidence="2">Yugu1</strain>
    </source>
</reference>
<feature type="region of interest" description="Disordered" evidence="1">
    <location>
        <begin position="85"/>
        <end position="132"/>
    </location>
</feature>
<organism evidence="2">
    <name type="scientific">Setaria italica</name>
    <name type="common">Foxtail millet</name>
    <name type="synonym">Panicum italicum</name>
    <dbReference type="NCBI Taxonomy" id="4555"/>
    <lineage>
        <taxon>Eukaryota</taxon>
        <taxon>Viridiplantae</taxon>
        <taxon>Streptophyta</taxon>
        <taxon>Embryophyta</taxon>
        <taxon>Tracheophyta</taxon>
        <taxon>Spermatophyta</taxon>
        <taxon>Magnoliopsida</taxon>
        <taxon>Liliopsida</taxon>
        <taxon>Poales</taxon>
        <taxon>Poaceae</taxon>
        <taxon>PACMAD clade</taxon>
        <taxon>Panicoideae</taxon>
        <taxon>Panicodae</taxon>
        <taxon>Paniceae</taxon>
        <taxon>Cenchrinae</taxon>
        <taxon>Setaria</taxon>
    </lineage>
</organism>
<evidence type="ECO:0000313" key="2">
    <source>
        <dbReference type="EMBL" id="RCV24817.1"/>
    </source>
</evidence>
<feature type="region of interest" description="Disordered" evidence="1">
    <location>
        <begin position="277"/>
        <end position="296"/>
    </location>
</feature>
<proteinExistence type="predicted"/>
<sequence length="296" mass="31995">MCTPQTPLQCQRRWASTRRLSRRQPPLGGDLLTTGSRGLKSCSARRHKDVGKHAATSPSASRSSSLRSVAKVAANSWHIFPLSSFSSPEHHGRIPPTAPRFRHPPMPCAPPQARMDRSGSKDRRGKEEELDPTLPPLAAATIAAGIAGSSAVTSSPPRLPPLNPLAPPYERRLKGLLGETPELAQVQCLLNIFLGWTRLTVKVACGRPMKGEGGRDGHLAGRPSPRPFPWWLHGRCPEGRSHLWHPGWPAQAAASAEACGLGCCPCFRSRVGDPPLTTHEGPSGDGWVEVRRPRGQ</sequence>
<accession>A0A368R3Q8</accession>
<dbReference type="EMBL" id="CM003532">
    <property type="protein sequence ID" value="RCV24817.1"/>
    <property type="molecule type" value="Genomic_DNA"/>
</dbReference>
<reference evidence="2" key="1">
    <citation type="journal article" date="2012" name="Nat. Biotechnol.">
        <title>Reference genome sequence of the model plant Setaria.</title>
        <authorList>
            <person name="Bennetzen J.L."/>
            <person name="Schmutz J."/>
            <person name="Wang H."/>
            <person name="Percifield R."/>
            <person name="Hawkins J."/>
            <person name="Pontaroli A.C."/>
            <person name="Estep M."/>
            <person name="Feng L."/>
            <person name="Vaughn J.N."/>
            <person name="Grimwood J."/>
            <person name="Jenkins J."/>
            <person name="Barry K."/>
            <person name="Lindquist E."/>
            <person name="Hellsten U."/>
            <person name="Deshpande S."/>
            <person name="Wang X."/>
            <person name="Wu X."/>
            <person name="Mitros T."/>
            <person name="Triplett J."/>
            <person name="Yang X."/>
            <person name="Ye C.Y."/>
            <person name="Mauro-Herrera M."/>
            <person name="Wang L."/>
            <person name="Li P."/>
            <person name="Sharma M."/>
            <person name="Sharma R."/>
            <person name="Ronald P.C."/>
            <person name="Panaud O."/>
            <person name="Kellogg E.A."/>
            <person name="Brutnell T.P."/>
            <person name="Doust A.N."/>
            <person name="Tuskan G.A."/>
            <person name="Rokhsar D."/>
            <person name="Devos K.M."/>
        </authorList>
    </citation>
    <scope>NUCLEOTIDE SEQUENCE [LARGE SCALE GENOMIC DNA]</scope>
    <source>
        <strain evidence="2">Yugu1</strain>
    </source>
</reference>
<feature type="compositionally biased region" description="Low complexity" evidence="1">
    <location>
        <begin position="54"/>
        <end position="66"/>
    </location>
</feature>
<gene>
    <name evidence="2" type="ORF">SETIT_5G116800v2</name>
</gene>
<feature type="region of interest" description="Disordered" evidence="1">
    <location>
        <begin position="1"/>
        <end position="66"/>
    </location>
</feature>
<dbReference type="AlphaFoldDB" id="A0A368R3Q8"/>
<name>A0A368R3Q8_SETIT</name>
<protein>
    <submittedName>
        <fullName evidence="2">Uncharacterized protein</fullName>
    </submittedName>
</protein>
<evidence type="ECO:0000256" key="1">
    <source>
        <dbReference type="SAM" id="MobiDB-lite"/>
    </source>
</evidence>